<keyword evidence="2" id="KW-1185">Reference proteome</keyword>
<dbReference type="Proteomes" id="UP000653411">
    <property type="component" value="Unassembled WGS sequence"/>
</dbReference>
<proteinExistence type="predicted"/>
<reference evidence="1" key="1">
    <citation type="journal article" date="2014" name="Int. J. Syst. Evol. Microbiol.">
        <title>Complete genome sequence of Corynebacterium casei LMG S-19264T (=DSM 44701T), isolated from a smear-ripened cheese.</title>
        <authorList>
            <consortium name="US DOE Joint Genome Institute (JGI-PGF)"/>
            <person name="Walter F."/>
            <person name="Albersmeier A."/>
            <person name="Kalinowski J."/>
            <person name="Ruckert C."/>
        </authorList>
    </citation>
    <scope>NUCLEOTIDE SEQUENCE</scope>
    <source>
        <strain evidence="1">CGMCC 4.7110</strain>
    </source>
</reference>
<dbReference type="AlphaFoldDB" id="A0A917XQU4"/>
<protein>
    <submittedName>
        <fullName evidence="1">Uncharacterized protein</fullName>
    </submittedName>
</protein>
<evidence type="ECO:0000313" key="1">
    <source>
        <dbReference type="EMBL" id="GGN47432.1"/>
    </source>
</evidence>
<accession>A0A917XQU4</accession>
<sequence>MTPPNARHLAAVPANCHLCDLASVPVPAAPGVSVVLLPASGVPRSVGLCEPCQATRPCSDSPDRMGPADVAWRVLTRDAEALLRDYKSGQWLPYEAELRFTESLARLTWTEDSIRAAQRTVPQGKVSLLLDNTAFVLRYTDARDPALLPLRRLVDVLADDAEQQLAPAGT</sequence>
<gene>
    <name evidence="1" type="ORF">GCM10011578_101030</name>
</gene>
<organism evidence="1 2">
    <name type="scientific">Streptomyces fuscichromogenes</name>
    <dbReference type="NCBI Taxonomy" id="1324013"/>
    <lineage>
        <taxon>Bacteria</taxon>
        <taxon>Bacillati</taxon>
        <taxon>Actinomycetota</taxon>
        <taxon>Actinomycetes</taxon>
        <taxon>Kitasatosporales</taxon>
        <taxon>Streptomycetaceae</taxon>
        <taxon>Streptomyces</taxon>
    </lineage>
</organism>
<comment type="caution">
    <text evidence="1">The sequence shown here is derived from an EMBL/GenBank/DDBJ whole genome shotgun (WGS) entry which is preliminary data.</text>
</comment>
<evidence type="ECO:0000313" key="2">
    <source>
        <dbReference type="Proteomes" id="UP000653411"/>
    </source>
</evidence>
<reference evidence="1" key="2">
    <citation type="submission" date="2020-09" db="EMBL/GenBank/DDBJ databases">
        <authorList>
            <person name="Sun Q."/>
            <person name="Zhou Y."/>
        </authorList>
    </citation>
    <scope>NUCLEOTIDE SEQUENCE</scope>
    <source>
        <strain evidence="1">CGMCC 4.7110</strain>
    </source>
</reference>
<dbReference type="EMBL" id="BMML01000075">
    <property type="protein sequence ID" value="GGN47432.1"/>
    <property type="molecule type" value="Genomic_DNA"/>
</dbReference>
<dbReference type="RefSeq" id="WP_189269774.1">
    <property type="nucleotide sequence ID" value="NZ_BMML01000075.1"/>
</dbReference>
<name>A0A917XQU4_9ACTN</name>